<evidence type="ECO:0000259" key="1">
    <source>
        <dbReference type="Pfam" id="PF11678"/>
    </source>
</evidence>
<gene>
    <name evidence="2" type="ORF">G3430_004364</name>
</gene>
<dbReference type="EMBL" id="DAAROR010000061">
    <property type="protein sequence ID" value="HAE3261978.1"/>
    <property type="molecule type" value="Genomic_DNA"/>
</dbReference>
<protein>
    <submittedName>
        <fullName evidence="2">DUF3274 domain-containing protein</fullName>
    </submittedName>
</protein>
<organism evidence="2">
    <name type="scientific">Salmonella enterica subsp. houtenae serovar 18:z36,z38:-</name>
    <dbReference type="NCBI Taxonomy" id="2577510"/>
    <lineage>
        <taxon>Bacteria</taxon>
        <taxon>Pseudomonadati</taxon>
        <taxon>Pseudomonadota</taxon>
        <taxon>Gammaproteobacteria</taxon>
        <taxon>Enterobacterales</taxon>
        <taxon>Enterobacteriaceae</taxon>
        <taxon>Salmonella</taxon>
    </lineage>
</organism>
<dbReference type="Pfam" id="PF11678">
    <property type="entry name" value="Tle3_C"/>
    <property type="match status" value="1"/>
</dbReference>
<reference evidence="2" key="2">
    <citation type="submission" date="2018-07" db="EMBL/GenBank/DDBJ databases">
        <authorList>
            <consortium name="NCBI Pathogen Detection Project"/>
        </authorList>
    </citation>
    <scope>NUCLEOTIDE SEQUENCE</scope>
    <source>
        <strain evidence="2">12-6852</strain>
    </source>
</reference>
<comment type="caution">
    <text evidence="2">The sequence shown here is derived from an EMBL/GenBank/DDBJ whole genome shotgun (WGS) entry which is preliminary data.</text>
</comment>
<sequence>MDSRCAIKAAAASATTRCRMCAKPRPLACQWHTKTKHIHRTWYRRMTDAELDKAVQIETSYSQHSSIVANVEVSEKSTAYDLAIGQCNAFKNKGFWKKLLLRADWRRPENPDPKAILYYQAGILPPDFKRFMNKPESPNAMPTGDLGVVNGYGSRIRVKDPFNYMPYPQPDINRIETNLQWPMPEPKDI</sequence>
<reference evidence="2" key="1">
    <citation type="journal article" date="2018" name="Genome Biol.">
        <title>SKESA: strategic k-mer extension for scrupulous assemblies.</title>
        <authorList>
            <person name="Souvorov A."/>
            <person name="Agarwala R."/>
            <person name="Lipman D.J."/>
        </authorList>
    </citation>
    <scope>NUCLEOTIDE SEQUENCE</scope>
    <source>
        <strain evidence="2">12-6852</strain>
    </source>
</reference>
<evidence type="ECO:0000313" key="2">
    <source>
        <dbReference type="EMBL" id="HAE3261978.1"/>
    </source>
</evidence>
<accession>A0A729KCS6</accession>
<name>A0A729KCS6_SALHO</name>
<feature type="domain" description="Antibacterial effector protein Tle3 C-terminal" evidence="1">
    <location>
        <begin position="58"/>
        <end position="106"/>
    </location>
</feature>
<dbReference type="InterPro" id="IPR021692">
    <property type="entry name" value="Tle3_C"/>
</dbReference>
<dbReference type="AlphaFoldDB" id="A0A729KCS6"/>
<proteinExistence type="predicted"/>